<gene>
    <name evidence="2" type="ORF">CURHAP_LOCUS34911</name>
</gene>
<dbReference type="Proteomes" id="UP000507222">
    <property type="component" value="Unassembled WGS sequence"/>
</dbReference>
<reference evidence="2 3" key="1">
    <citation type="submission" date="2020-05" db="EMBL/GenBank/DDBJ databases">
        <authorList>
            <person name="Campoy J."/>
            <person name="Schneeberger K."/>
            <person name="Spophaly S."/>
        </authorList>
    </citation>
    <scope>NUCLEOTIDE SEQUENCE [LARGE SCALE GENOMIC DNA]</scope>
    <source>
        <strain evidence="2">PruArmRojPasFocal</strain>
    </source>
</reference>
<dbReference type="AlphaFoldDB" id="A0A6J5V0P4"/>
<evidence type="ECO:0000256" key="1">
    <source>
        <dbReference type="SAM" id="MobiDB-lite"/>
    </source>
</evidence>
<feature type="region of interest" description="Disordered" evidence="1">
    <location>
        <begin position="202"/>
        <end position="224"/>
    </location>
</feature>
<accession>A0A6J5V0P4</accession>
<evidence type="ECO:0000313" key="2">
    <source>
        <dbReference type="EMBL" id="CAB4281761.1"/>
    </source>
</evidence>
<dbReference type="EMBL" id="CAEKDK010000006">
    <property type="protein sequence ID" value="CAB4281761.1"/>
    <property type="molecule type" value="Genomic_DNA"/>
</dbReference>
<protein>
    <submittedName>
        <fullName evidence="2">Uncharacterized protein</fullName>
    </submittedName>
</protein>
<sequence>MGEVQKGFDEILTLTAEEADALVIEEEDDGVSQDILERSLVAKLYSPKLVHNKSFKNRMLEIWDPVGETSSLEVSNKVQAVSSQLQSMNARRLRVKELSRECSKGKEMVHLTSYSLSSQRISRGSEQRDRNWENNALTEAKKISEGIVQPPLFPQEAENPIVKQERKRKRFRQSGWQRAKECAGQNKEKLEKITSNMLIGEKRKGEPVMEGEASKHRRVDDGKNTEIVMYESVVGSEMLAHHEQ</sequence>
<evidence type="ECO:0000313" key="3">
    <source>
        <dbReference type="Proteomes" id="UP000507222"/>
    </source>
</evidence>
<name>A0A6J5V0P4_PRUAR</name>
<organism evidence="2 3">
    <name type="scientific">Prunus armeniaca</name>
    <name type="common">Apricot</name>
    <name type="synonym">Armeniaca vulgaris</name>
    <dbReference type="NCBI Taxonomy" id="36596"/>
    <lineage>
        <taxon>Eukaryota</taxon>
        <taxon>Viridiplantae</taxon>
        <taxon>Streptophyta</taxon>
        <taxon>Embryophyta</taxon>
        <taxon>Tracheophyta</taxon>
        <taxon>Spermatophyta</taxon>
        <taxon>Magnoliopsida</taxon>
        <taxon>eudicotyledons</taxon>
        <taxon>Gunneridae</taxon>
        <taxon>Pentapetalae</taxon>
        <taxon>rosids</taxon>
        <taxon>fabids</taxon>
        <taxon>Rosales</taxon>
        <taxon>Rosaceae</taxon>
        <taxon>Amygdaloideae</taxon>
        <taxon>Amygdaleae</taxon>
        <taxon>Prunus</taxon>
    </lineage>
</organism>
<proteinExistence type="predicted"/>